<protein>
    <submittedName>
        <fullName evidence="7">Protein kinase domain containing protein</fullName>
    </submittedName>
</protein>
<dbReference type="PANTHER" id="PTHR43289">
    <property type="entry name" value="MITOGEN-ACTIVATED PROTEIN KINASE KINASE KINASE 20-RELATED"/>
    <property type="match status" value="1"/>
</dbReference>
<dbReference type="Pfam" id="PF00069">
    <property type="entry name" value="Pkinase"/>
    <property type="match status" value="1"/>
</dbReference>
<feature type="domain" description="Protein kinase" evidence="6">
    <location>
        <begin position="225"/>
        <end position="554"/>
    </location>
</feature>
<evidence type="ECO:0000256" key="1">
    <source>
        <dbReference type="ARBA" id="ARBA00022679"/>
    </source>
</evidence>
<dbReference type="SUPFAM" id="SSF56112">
    <property type="entry name" value="Protein kinase-like (PK-like)"/>
    <property type="match status" value="1"/>
</dbReference>
<keyword evidence="1" id="KW-0808">Transferase</keyword>
<evidence type="ECO:0000256" key="4">
    <source>
        <dbReference type="ARBA" id="ARBA00022840"/>
    </source>
</evidence>
<dbReference type="InParanoid" id="A0A078B2N6"/>
<evidence type="ECO:0000256" key="3">
    <source>
        <dbReference type="ARBA" id="ARBA00022777"/>
    </source>
</evidence>
<accession>A0A078B2N6</accession>
<keyword evidence="3 7" id="KW-0418">Kinase</keyword>
<feature type="region of interest" description="Disordered" evidence="5">
    <location>
        <begin position="104"/>
        <end position="126"/>
    </location>
</feature>
<name>A0A078B2N6_STYLE</name>
<dbReference type="InterPro" id="IPR000719">
    <property type="entry name" value="Prot_kinase_dom"/>
</dbReference>
<evidence type="ECO:0000259" key="6">
    <source>
        <dbReference type="PROSITE" id="PS50011"/>
    </source>
</evidence>
<dbReference type="PANTHER" id="PTHR43289:SF6">
    <property type="entry name" value="SERINE_THREONINE-PROTEIN KINASE NEKL-3"/>
    <property type="match status" value="1"/>
</dbReference>
<evidence type="ECO:0000313" key="7">
    <source>
        <dbReference type="EMBL" id="CDW87753.1"/>
    </source>
</evidence>
<dbReference type="Proteomes" id="UP000039865">
    <property type="component" value="Unassembled WGS sequence"/>
</dbReference>
<evidence type="ECO:0000256" key="2">
    <source>
        <dbReference type="ARBA" id="ARBA00022741"/>
    </source>
</evidence>
<keyword evidence="2" id="KW-0547">Nucleotide-binding</keyword>
<dbReference type="GO" id="GO:0004674">
    <property type="term" value="F:protein serine/threonine kinase activity"/>
    <property type="evidence" value="ECO:0007669"/>
    <property type="project" value="TreeGrafter"/>
</dbReference>
<feature type="region of interest" description="Disordered" evidence="5">
    <location>
        <begin position="47"/>
        <end position="68"/>
    </location>
</feature>
<dbReference type="InterPro" id="IPR011009">
    <property type="entry name" value="Kinase-like_dom_sf"/>
</dbReference>
<organism evidence="7 8">
    <name type="scientific">Stylonychia lemnae</name>
    <name type="common">Ciliate</name>
    <dbReference type="NCBI Taxonomy" id="5949"/>
    <lineage>
        <taxon>Eukaryota</taxon>
        <taxon>Sar</taxon>
        <taxon>Alveolata</taxon>
        <taxon>Ciliophora</taxon>
        <taxon>Intramacronucleata</taxon>
        <taxon>Spirotrichea</taxon>
        <taxon>Stichotrichia</taxon>
        <taxon>Sporadotrichida</taxon>
        <taxon>Oxytrichidae</taxon>
        <taxon>Stylonychinae</taxon>
        <taxon>Stylonychia</taxon>
    </lineage>
</organism>
<proteinExistence type="predicted"/>
<feature type="compositionally biased region" description="Polar residues" evidence="5">
    <location>
        <begin position="104"/>
        <end position="115"/>
    </location>
</feature>
<dbReference type="SMART" id="SM00220">
    <property type="entry name" value="S_TKc"/>
    <property type="match status" value="1"/>
</dbReference>
<evidence type="ECO:0000313" key="8">
    <source>
        <dbReference type="Proteomes" id="UP000039865"/>
    </source>
</evidence>
<sequence>MRDTEELKFEYIPAQFEKYKNERTRTVKPSYSQLLNISENCNHNLKSSKVSKNQEEEKGQNLQKIDEDESDDFDEFEVTAVPQAGVLAKKQVYKQTSIANFSTNNDSLSQKSSIQGIPKQNKDSLLSNQPFDRNLTRLQKLPDLELQKDLVNKIFQLSDTNQIIIGSLVDKFKPIYKDHIDYLYNRAVMYQLVHEINYKNKVSNEGDDNSMLKFLSEHSLRYKNVINLKELARGGEAVVYRLQHIDLDEVVAKCTLIDSQQQDQQQRHEQLLDIFSESQQLKLLANDNYIAQVKEEIIVIDKAQGNLSQYVAIVERAKNTLHDVLQIWRSKKSNKIKLRELFSPEALTYYFYQIISIVHYLNSRGFYFGDMKPQNLLVFRDQRIKIGDLGISIMNDPTIDLDEQAYNLKGLTQAYASQEMIQAFKRNEKVSTNKLMMFDKFSLMRTLEKCILATDEQYLKYHKREPKLYENMFNDLRDKSLKETIEKWTVILATDKEFCLKLSMIFKEMGKMEAIASPMQISNYRNIVNEMILDPYRSFQIQSKITAPEQHQYAQYNRKIDVQDIQVEETLYLDMNQVKVFKQDQQFKHIVLCILETLESKIDKKPFQQLLKDPIARGKLESFFQYSNSTFHLLGHFQVKITKLINKEVPPIQKDQFYYFSRWMILAQQDPEKWQANSSSFKSLMKIISNQGQQIPDDVRQFQKLSDLMEIKCRRASEKQASFNIDEHVKALEKILTSENEPMGLIIDETLKEVIILLDRFKDQLSIEILKKMNNILSYEKSMEFELQFISEGYLMIIEAYILEQEGKNNEAIKVYNKVIELFIDFFSEAHFIILQVYGNLGKLMVQDENSDQNLAKQYLYKYEKYLKDQSNSQN</sequence>
<keyword evidence="8" id="KW-1185">Reference proteome</keyword>
<dbReference type="PROSITE" id="PS50011">
    <property type="entry name" value="PROTEIN_KINASE_DOM"/>
    <property type="match status" value="1"/>
</dbReference>
<dbReference type="Gene3D" id="1.10.510.10">
    <property type="entry name" value="Transferase(Phosphotransferase) domain 1"/>
    <property type="match status" value="1"/>
</dbReference>
<keyword evidence="4" id="KW-0067">ATP-binding</keyword>
<dbReference type="OrthoDB" id="1046782at2759"/>
<dbReference type="AlphaFoldDB" id="A0A078B2N6"/>
<evidence type="ECO:0000256" key="5">
    <source>
        <dbReference type="SAM" id="MobiDB-lite"/>
    </source>
</evidence>
<reference evidence="7 8" key="1">
    <citation type="submission" date="2014-06" db="EMBL/GenBank/DDBJ databases">
        <authorList>
            <person name="Swart Estienne"/>
        </authorList>
    </citation>
    <scope>NUCLEOTIDE SEQUENCE [LARGE SCALE GENOMIC DNA]</scope>
    <source>
        <strain evidence="7 8">130c</strain>
    </source>
</reference>
<gene>
    <name evidence="7" type="primary">Contig19834.g21035</name>
    <name evidence="7" type="ORF">STYLEM_16865</name>
</gene>
<dbReference type="GO" id="GO:0005524">
    <property type="term" value="F:ATP binding"/>
    <property type="evidence" value="ECO:0007669"/>
    <property type="project" value="UniProtKB-KW"/>
</dbReference>
<dbReference type="EMBL" id="CCKQ01015905">
    <property type="protein sequence ID" value="CDW87753.1"/>
    <property type="molecule type" value="Genomic_DNA"/>
</dbReference>